<organism evidence="6 7">
    <name type="scientific">Sphagnum troendelagicum</name>
    <dbReference type="NCBI Taxonomy" id="128251"/>
    <lineage>
        <taxon>Eukaryota</taxon>
        <taxon>Viridiplantae</taxon>
        <taxon>Streptophyta</taxon>
        <taxon>Embryophyta</taxon>
        <taxon>Bryophyta</taxon>
        <taxon>Sphagnophytina</taxon>
        <taxon>Sphagnopsida</taxon>
        <taxon>Sphagnales</taxon>
        <taxon>Sphagnaceae</taxon>
        <taxon>Sphagnum</taxon>
    </lineage>
</organism>
<comment type="domain">
    <text evidence="4">Histidine-containing phosphotransfer domain (HPt) contains an active histidine that mediates the phosphotransfer.</text>
</comment>
<comment type="function">
    <text evidence="4">Functions as a two-component phosphorelay mediators between cytokinin sensor histidine kinases and response regulators (B-type ARRs). Plays an important role in propagating cytokinin signal transduction.</text>
</comment>
<evidence type="ECO:0000259" key="5">
    <source>
        <dbReference type="PROSITE" id="PS50894"/>
    </source>
</evidence>
<keyword evidence="2 4" id="KW-0902">Two-component regulatory system</keyword>
<feature type="domain" description="HPt" evidence="5">
    <location>
        <begin position="52"/>
        <end position="151"/>
    </location>
</feature>
<evidence type="ECO:0000313" key="6">
    <source>
        <dbReference type="EMBL" id="CAK9215287.1"/>
    </source>
</evidence>
<comment type="subcellular location">
    <subcellularLocation>
        <location evidence="4">Cytoplasm</location>
        <location evidence="4">Cytosol</location>
    </subcellularLocation>
    <subcellularLocation>
        <location evidence="4">Nucleus</location>
    </subcellularLocation>
</comment>
<evidence type="ECO:0000256" key="2">
    <source>
        <dbReference type="ARBA" id="ARBA00023012"/>
    </source>
</evidence>
<keyword evidence="3" id="KW-0597">Phosphoprotein</keyword>
<reference evidence="6" key="1">
    <citation type="submission" date="2024-02" db="EMBL/GenBank/DDBJ databases">
        <authorList>
            <consortium name="ELIXIR-Norway"/>
            <consortium name="Elixir Norway"/>
        </authorList>
    </citation>
    <scope>NUCLEOTIDE SEQUENCE</scope>
</reference>
<sequence>MGKCDENGSGMGEAMQLAAAKQRYAEHMDSLRAEGLLDDQFSELQQLQDESSPDFVEEVVLLFIQDSGRIIKNLTESLEQKPVNFKQVDAHVHQFKGSSSSIGAQRVKAVCIKLRMCCNRQDQLGCLFALEHVTREFEVIKGKLQTMLELEKQIVALGGTPPPFTDKL</sequence>
<dbReference type="PANTHER" id="PTHR28242">
    <property type="entry name" value="PHOSPHORELAY INTERMEDIATE PROTEIN YPD1"/>
    <property type="match status" value="1"/>
</dbReference>
<dbReference type="InterPro" id="IPR036641">
    <property type="entry name" value="HPT_dom_sf"/>
</dbReference>
<dbReference type="SUPFAM" id="SSF47226">
    <property type="entry name" value="Histidine-containing phosphotransfer domain, HPT domain"/>
    <property type="match status" value="1"/>
</dbReference>
<dbReference type="Proteomes" id="UP001497512">
    <property type="component" value="Chromosome 2"/>
</dbReference>
<dbReference type="InterPro" id="IPR045871">
    <property type="entry name" value="AHP1-5/YPD1"/>
</dbReference>
<keyword evidence="1 4" id="KW-0932">Cytokinin signaling pathway</keyword>
<evidence type="ECO:0000313" key="7">
    <source>
        <dbReference type="Proteomes" id="UP001497512"/>
    </source>
</evidence>
<name>A0ABP0U840_9BRYO</name>
<dbReference type="InterPro" id="IPR008207">
    <property type="entry name" value="Sig_transdc_His_kin_Hpt_dom"/>
</dbReference>
<evidence type="ECO:0000256" key="4">
    <source>
        <dbReference type="RuleBase" id="RU369004"/>
    </source>
</evidence>
<feature type="modified residue" description="Phosphohistidine" evidence="3">
    <location>
        <position position="93"/>
    </location>
</feature>
<evidence type="ECO:0000256" key="3">
    <source>
        <dbReference type="PROSITE-ProRule" id="PRU00110"/>
    </source>
</evidence>
<dbReference type="PANTHER" id="PTHR28242:SF52">
    <property type="entry name" value="PHOSPHORELAY INTERMEDIATE PROTEIN YPD1"/>
    <property type="match status" value="1"/>
</dbReference>
<dbReference type="Pfam" id="PF01627">
    <property type="entry name" value="Hpt"/>
    <property type="match status" value="1"/>
</dbReference>
<proteinExistence type="predicted"/>
<gene>
    <name evidence="6" type="ORF">CSSPTR1EN2_LOCUS12656</name>
</gene>
<dbReference type="PROSITE" id="PS50894">
    <property type="entry name" value="HPT"/>
    <property type="match status" value="1"/>
</dbReference>
<dbReference type="EMBL" id="OZ019894">
    <property type="protein sequence ID" value="CAK9215287.1"/>
    <property type="molecule type" value="Genomic_DNA"/>
</dbReference>
<protein>
    <recommendedName>
        <fullName evidence="4">Histidine-containing phosphotransfer protein</fullName>
    </recommendedName>
</protein>
<evidence type="ECO:0000256" key="1">
    <source>
        <dbReference type="ARBA" id="ARBA00022864"/>
    </source>
</evidence>
<dbReference type="Gene3D" id="1.20.120.160">
    <property type="entry name" value="HPT domain"/>
    <property type="match status" value="1"/>
</dbReference>
<accession>A0ABP0U840</accession>
<keyword evidence="7" id="KW-1185">Reference proteome</keyword>
<dbReference type="CDD" id="cd00088">
    <property type="entry name" value="HPT"/>
    <property type="match status" value="1"/>
</dbReference>